<keyword evidence="3 6" id="KW-1015">Disulfide bond</keyword>
<dbReference type="InterPro" id="IPR001548">
    <property type="entry name" value="Peptidase_M2"/>
</dbReference>
<feature type="compositionally biased region" description="Basic and acidic residues" evidence="9">
    <location>
        <begin position="644"/>
        <end position="654"/>
    </location>
</feature>
<evidence type="ECO:0000256" key="6">
    <source>
        <dbReference type="PIRSR" id="PIRSR601548-4"/>
    </source>
</evidence>
<evidence type="ECO:0000313" key="12">
    <source>
        <dbReference type="Proteomes" id="UP001607302"/>
    </source>
</evidence>
<dbReference type="AlphaFoldDB" id="A0ABD2A9W2"/>
<comment type="caution">
    <text evidence="8">Lacks conserved residue(s) required for the propagation of feature annotation.</text>
</comment>
<evidence type="ECO:0000256" key="1">
    <source>
        <dbReference type="ARBA" id="ARBA00008139"/>
    </source>
</evidence>
<feature type="binding site" evidence="5">
    <location>
        <position position="380"/>
    </location>
    <ligand>
        <name>Zn(2+)</name>
        <dbReference type="ChEBI" id="CHEBI:29105"/>
        <label>1</label>
        <note>catalytic</note>
    </ligand>
</feature>
<dbReference type="PANTHER" id="PTHR10514">
    <property type="entry name" value="ANGIOTENSIN-CONVERTING ENZYME"/>
    <property type="match status" value="1"/>
</dbReference>
<keyword evidence="12" id="KW-1185">Reference proteome</keyword>
<keyword evidence="2 10" id="KW-0732">Signal</keyword>
<evidence type="ECO:0000256" key="9">
    <source>
        <dbReference type="SAM" id="MobiDB-lite"/>
    </source>
</evidence>
<dbReference type="SUPFAM" id="SSF55486">
    <property type="entry name" value="Metalloproteases ('zincins'), catalytic domain"/>
    <property type="match status" value="1"/>
</dbReference>
<accession>A0ABD2A9W2</accession>
<feature type="region of interest" description="Disordered" evidence="9">
    <location>
        <begin position="623"/>
        <end position="667"/>
    </location>
</feature>
<proteinExistence type="inferred from homology"/>
<keyword evidence="5" id="KW-0479">Metal-binding</keyword>
<feature type="disulfide bond" evidence="6 8">
    <location>
        <begin position="320"/>
        <end position="338"/>
    </location>
</feature>
<comment type="caution">
    <text evidence="11">The sequence shown here is derived from an EMBL/GenBank/DDBJ whole genome shotgun (WGS) entry which is preliminary data.</text>
</comment>
<feature type="binding site" evidence="7">
    <location>
        <position position="380"/>
    </location>
    <ligand>
        <name>Zn(2+)</name>
        <dbReference type="ChEBI" id="CHEBI:29105"/>
        <label>2</label>
        <note>catalytic</note>
    </ligand>
</feature>
<feature type="chain" id="PRO_5044791440" evidence="10">
    <location>
        <begin position="19"/>
        <end position="740"/>
    </location>
</feature>
<evidence type="ECO:0000256" key="4">
    <source>
        <dbReference type="ARBA" id="ARBA00023180"/>
    </source>
</evidence>
<feature type="signal peptide" evidence="10">
    <location>
        <begin position="1"/>
        <end position="18"/>
    </location>
</feature>
<protein>
    <submittedName>
        <fullName evidence="11">Angiotensin-converting enzyme-like</fullName>
    </submittedName>
</protein>
<evidence type="ECO:0000256" key="8">
    <source>
        <dbReference type="PROSITE-ProRule" id="PRU01355"/>
    </source>
</evidence>
<organism evidence="11 12">
    <name type="scientific">Vespula squamosa</name>
    <name type="common">Southern yellow jacket</name>
    <name type="synonym">Wasp</name>
    <dbReference type="NCBI Taxonomy" id="30214"/>
    <lineage>
        <taxon>Eukaryota</taxon>
        <taxon>Metazoa</taxon>
        <taxon>Ecdysozoa</taxon>
        <taxon>Arthropoda</taxon>
        <taxon>Hexapoda</taxon>
        <taxon>Insecta</taxon>
        <taxon>Pterygota</taxon>
        <taxon>Neoptera</taxon>
        <taxon>Endopterygota</taxon>
        <taxon>Hymenoptera</taxon>
        <taxon>Apocrita</taxon>
        <taxon>Aculeata</taxon>
        <taxon>Vespoidea</taxon>
        <taxon>Vespidae</taxon>
        <taxon>Vespinae</taxon>
        <taxon>Vespula</taxon>
    </lineage>
</organism>
<name>A0ABD2A9W2_VESSQ</name>
<sequence>MVPKWTWIVVNLFMCAIATPYDDNAKATIELTELGYEDICNDAATAEWLFINSLSNQTTYTTWEEKQIQYGNYKKIQKEEIRNISKIILSDSLLTYKYNVIEKPGDALLDEKDFEKLVHFASSAEVLRSSAKYIDKANNYSREDVERLLSHNGREKDKRNAWKSWYQELNPLVRNFSYILSLTEKAAKANDVDNVEEYWEMLSIYPGGYENIKSEWNKISSLHKIVLEFVRTHLSHKYGINLTETIPAHLLGSLQGYEWSTFSIDISPYSEITYNIRKNLWKKKLFGKSLYKAASNMGTILLSQVPQSDFWSKSQFHWHCPPKLINFCKDGITRISTCFEPTITNFLSTHKNIGKILFQQMSVQNTPILNIANRYSVLEEALSELFGILSVSPVWLQRNHLISNISDADQKIVSLMITALDVLPRLAYYISADVWRINAIENNITDSAELIKSWWKYRHEFEGISEPESMNAPTFLNDEYITNNKPYLFKFAGVLLAFQIYDHIMESTEVRYDINIKNINSNLIKLIQQGSAENWIDALNKLFEIDDISIYSLTSFFSPLESFIEEINEEEIDHNFESNGDAELEEVERMIIEEMNAPTTTPTTTTTTTKILSTTTKYMQKSLNDSAKSAKPIESDLSSNIQADKPESDTDSEPKQATVNPYEQSFNFNNLENEDEKKPKMHTSKAVWAVAAVLVATEKINLYIHKSMLFAFKIRNSYQDIFTIMIVNLGIPSTTRAANI</sequence>
<evidence type="ECO:0000256" key="3">
    <source>
        <dbReference type="ARBA" id="ARBA00023157"/>
    </source>
</evidence>
<comment type="similarity">
    <text evidence="1 8">Belongs to the peptidase M2 family.</text>
</comment>
<evidence type="ECO:0000313" key="11">
    <source>
        <dbReference type="EMBL" id="KAL2717097.1"/>
    </source>
</evidence>
<evidence type="ECO:0000256" key="2">
    <source>
        <dbReference type="ARBA" id="ARBA00022729"/>
    </source>
</evidence>
<dbReference type="Pfam" id="PF01401">
    <property type="entry name" value="Peptidase_M2"/>
    <property type="match status" value="1"/>
</dbReference>
<evidence type="ECO:0000256" key="10">
    <source>
        <dbReference type="SAM" id="SignalP"/>
    </source>
</evidence>
<dbReference type="PANTHER" id="PTHR10514:SF44">
    <property type="entry name" value="ANGIOTENSIN-CONVERTING ENZYME-RELATED"/>
    <property type="match status" value="1"/>
</dbReference>
<dbReference type="Proteomes" id="UP001607302">
    <property type="component" value="Unassembled WGS sequence"/>
</dbReference>
<evidence type="ECO:0000256" key="7">
    <source>
        <dbReference type="PIRSR" id="PIRSR601548-8"/>
    </source>
</evidence>
<keyword evidence="5" id="KW-0862">Zinc</keyword>
<evidence type="ECO:0000256" key="5">
    <source>
        <dbReference type="PIRSR" id="PIRSR601548-3"/>
    </source>
</evidence>
<feature type="compositionally biased region" description="Polar residues" evidence="9">
    <location>
        <begin position="655"/>
        <end position="667"/>
    </location>
</feature>
<reference evidence="11 12" key="1">
    <citation type="journal article" date="2024" name="Ann. Entomol. Soc. Am.">
        <title>Genomic analyses of the southern and eastern yellowjacket wasps (Hymenoptera: Vespidae) reveal evolutionary signatures of social life.</title>
        <authorList>
            <person name="Catto M.A."/>
            <person name="Caine P.B."/>
            <person name="Orr S.E."/>
            <person name="Hunt B.G."/>
            <person name="Goodisman M.A.D."/>
        </authorList>
    </citation>
    <scope>NUCLEOTIDE SEQUENCE [LARGE SCALE GENOMIC DNA]</scope>
    <source>
        <strain evidence="11">233</strain>
        <tissue evidence="11">Head and thorax</tissue>
    </source>
</reference>
<gene>
    <name evidence="11" type="ORF">V1478_012797</name>
</gene>
<keyword evidence="4" id="KW-0325">Glycoprotein</keyword>
<dbReference type="EMBL" id="JAUDFV010000153">
    <property type="protein sequence ID" value="KAL2717097.1"/>
    <property type="molecule type" value="Genomic_DNA"/>
</dbReference>
<dbReference type="PROSITE" id="PS52011">
    <property type="entry name" value="PEPTIDASE_M2"/>
    <property type="match status" value="1"/>
</dbReference>